<evidence type="ECO:0000256" key="11">
    <source>
        <dbReference type="ARBA" id="ARBA00023136"/>
    </source>
</evidence>
<dbReference type="Gene3D" id="1.10.150.50">
    <property type="entry name" value="Transcription Factor, Ets-1"/>
    <property type="match status" value="1"/>
</dbReference>
<evidence type="ECO:0000256" key="5">
    <source>
        <dbReference type="ARBA" id="ARBA00022723"/>
    </source>
</evidence>
<evidence type="ECO:0000256" key="16">
    <source>
        <dbReference type="SAM" id="SignalP"/>
    </source>
</evidence>
<dbReference type="GeneTree" id="ENSGT00390000000214"/>
<reference evidence="18" key="2">
    <citation type="submission" date="2025-08" db="UniProtKB">
        <authorList>
            <consortium name="Ensembl"/>
        </authorList>
    </citation>
    <scope>IDENTIFICATION</scope>
</reference>
<dbReference type="Pfam" id="PF16533">
    <property type="entry name" value="SOAR"/>
    <property type="match status" value="1"/>
</dbReference>
<dbReference type="PANTHER" id="PTHR15136:SF12">
    <property type="entry name" value="STROMAL INTERACTION MOLECULE 2 ISOFORM X1"/>
    <property type="match status" value="1"/>
</dbReference>
<evidence type="ECO:0000256" key="10">
    <source>
        <dbReference type="ARBA" id="ARBA00023065"/>
    </source>
</evidence>
<keyword evidence="5" id="KW-0479">Metal-binding</keyword>
<dbReference type="InterPro" id="IPR001660">
    <property type="entry name" value="SAM"/>
</dbReference>
<keyword evidence="2" id="KW-0597">Phosphoprotein</keyword>
<dbReference type="RefSeq" id="XP_008315221.1">
    <property type="nucleotide sequence ID" value="XM_008316999.2"/>
</dbReference>
<feature type="region of interest" description="Disordered" evidence="15">
    <location>
        <begin position="484"/>
        <end position="525"/>
    </location>
</feature>
<protein>
    <submittedName>
        <fullName evidence="18">Stromal interaction molecule 2</fullName>
    </submittedName>
</protein>
<dbReference type="PANTHER" id="PTHR15136">
    <property type="entry name" value="STROMAL INTERACTION MOLECULE HOMOLOG"/>
    <property type="match status" value="1"/>
</dbReference>
<dbReference type="GO" id="GO:0002115">
    <property type="term" value="P:store-operated calcium entry"/>
    <property type="evidence" value="ECO:0007669"/>
    <property type="project" value="TreeGrafter"/>
</dbReference>
<dbReference type="InterPro" id="IPR037608">
    <property type="entry name" value="STIM1/2"/>
</dbReference>
<evidence type="ECO:0000256" key="13">
    <source>
        <dbReference type="ARBA" id="ARBA00046288"/>
    </source>
</evidence>
<feature type="region of interest" description="Disordered" evidence="15">
    <location>
        <begin position="986"/>
        <end position="1043"/>
    </location>
</feature>
<evidence type="ECO:0000256" key="1">
    <source>
        <dbReference type="ARBA" id="ARBA00022448"/>
    </source>
</evidence>
<dbReference type="Gene3D" id="1.10.238.180">
    <property type="match status" value="1"/>
</dbReference>
<keyword evidence="12" id="KW-0325">Glycoprotein</keyword>
<keyword evidence="19" id="KW-1185">Reference proteome</keyword>
<dbReference type="KEGG" id="csem:103383735"/>
<dbReference type="STRING" id="244447.ENSCSEP00000009360"/>
<feature type="compositionally biased region" description="Basic and acidic residues" evidence="15">
    <location>
        <begin position="1003"/>
        <end position="1016"/>
    </location>
</feature>
<evidence type="ECO:0000256" key="12">
    <source>
        <dbReference type="ARBA" id="ARBA00023180"/>
    </source>
</evidence>
<organism evidence="18 19">
    <name type="scientific">Cynoglossus semilaevis</name>
    <name type="common">Tongue sole</name>
    <dbReference type="NCBI Taxonomy" id="244447"/>
    <lineage>
        <taxon>Eukaryota</taxon>
        <taxon>Metazoa</taxon>
        <taxon>Chordata</taxon>
        <taxon>Craniata</taxon>
        <taxon>Vertebrata</taxon>
        <taxon>Euteleostomi</taxon>
        <taxon>Actinopterygii</taxon>
        <taxon>Neopterygii</taxon>
        <taxon>Teleostei</taxon>
        <taxon>Neoteleostei</taxon>
        <taxon>Acanthomorphata</taxon>
        <taxon>Carangaria</taxon>
        <taxon>Pleuronectiformes</taxon>
        <taxon>Pleuronectoidei</taxon>
        <taxon>Cynoglossidae</taxon>
        <taxon>Cynoglossinae</taxon>
        <taxon>Cynoglossus</taxon>
    </lineage>
</organism>
<evidence type="ECO:0000259" key="17">
    <source>
        <dbReference type="PROSITE" id="PS50105"/>
    </source>
</evidence>
<evidence type="ECO:0000256" key="2">
    <source>
        <dbReference type="ARBA" id="ARBA00022553"/>
    </source>
</evidence>
<dbReference type="FunFam" id="1.20.5.340:FF:000011">
    <property type="entry name" value="Stromal interaction molecule 1"/>
    <property type="match status" value="1"/>
</dbReference>
<evidence type="ECO:0000313" key="18">
    <source>
        <dbReference type="Ensembl" id="ENSCSEP00000009360.1"/>
    </source>
</evidence>
<keyword evidence="9 14" id="KW-0175">Coiled coil</keyword>
<dbReference type="InParanoid" id="A0A3P8VA92"/>
<sequence>MILLPPLLLIVFPAAIFVAAHGAGDLQGFTLSGGSGGFGSTDPCFGMSPPCMSEADRYSLEALRSIHHMMDDDKDGGIEVEESMEFIIEDMKQHQTNKHSNLHREDQHITVEELWRGWKSSEVHNWTQEDVLRWLKDFVELPQYEKNFKEFKVNGNTLPRIAANEPSFLSVHLRVQDQRDKQKLNIKALDAVLFGPPTRPPHNYMKDLLLIVSVVMGVGGCWFAQAQNKASKFHITKMMKDLESLQRAEQSLTDLQEQLERAQEEKRNVAEEKQNLEEKMRDEIMGAQEEAHRLHELRQGAVTELSRLRYAEEELEQVRGALKQAEKDIQASWTASEALQQWLQLTHEVEVQYYNVKKQSAVLQLTTAKEEAERIKKKRSSVLGTLHVAHSSSLDQVDHKILGAKNALSEVTACLRERLHRWQQIERLCGFPIIRNPGLGNLTAQLYSDSIALGLPRVSQQSCSCHSSVHGSLEDLLEESTPQILPQMQGPPMKRSPRTQGSTICRSRRPGVINQPQSTMISSDPDLLIPIRSPYPCFEEEESFLLKTLKKQDSQEKFSDTDFMTSPSLSKIFPSPTIEASSQKLYHDETELLSDSCITKTLSKEVEAVPVLVRKVSNEDLDVCVEVSSRKLPKDTFSDTSLEMYSGKIPKEDSPIEMPSRKTSQDRMDLPTDVTVRRGLVGETDVEFPSRKVEKDSVSELMDTPRNVYRERSDLPVDKRKVLWNDLDATDKQVTRNISRDMLGTSFDSTTRKLRDEAEHLFDSVSRRFARDSISIEIGSRKLSRNKGERSHDSSVRALAADKSVDATITPRRISRDEMEYGTGTGSLKILPREKFDKLMDTSSFTEKPEFVLEPPTRRLLRNESDPSAGSFRRTTRVSRDVMDSSEDITAANIWDKGDIPMEISKQSALRELDASELDLSPDQFGQPDLMVTSQVQRTTSDLYTVGPLSQLVYDGILEKSCHSVASLSTSTTYLSQKSLLADVEPPLPAPRVAVPSSTAPSDSREEKSKDKEKSKKSMKLKSIFKKKPESTTEKPQSGLHKL</sequence>
<dbReference type="Gene3D" id="1.20.5.340">
    <property type="match status" value="1"/>
</dbReference>
<dbReference type="Pfam" id="PF25578">
    <property type="entry name" value="EF-hand_STIM1"/>
    <property type="match status" value="1"/>
</dbReference>
<evidence type="ECO:0000256" key="15">
    <source>
        <dbReference type="SAM" id="MobiDB-lite"/>
    </source>
</evidence>
<dbReference type="GO" id="GO:0005246">
    <property type="term" value="F:calcium channel regulator activity"/>
    <property type="evidence" value="ECO:0007669"/>
    <property type="project" value="InterPro"/>
</dbReference>
<reference evidence="18" key="3">
    <citation type="submission" date="2025-09" db="UniProtKB">
        <authorList>
            <consortium name="Ensembl"/>
        </authorList>
    </citation>
    <scope>IDENTIFICATION</scope>
</reference>
<evidence type="ECO:0000313" key="19">
    <source>
        <dbReference type="Proteomes" id="UP000265120"/>
    </source>
</evidence>
<keyword evidence="1" id="KW-0813">Transport</keyword>
<dbReference type="Proteomes" id="UP000265120">
    <property type="component" value="Chromosome 9"/>
</dbReference>
<dbReference type="FunFam" id="1.10.150.50:FF:000009">
    <property type="entry name" value="Stromal interaction molecule 1"/>
    <property type="match status" value="1"/>
</dbReference>
<dbReference type="FunFam" id="1.10.238.180:FF:000001">
    <property type="entry name" value="Stromal interaction molecule 1"/>
    <property type="match status" value="1"/>
</dbReference>
<feature type="compositionally biased region" description="Basic and acidic residues" evidence="15">
    <location>
        <begin position="649"/>
        <end position="668"/>
    </location>
</feature>
<dbReference type="InterPro" id="IPR013761">
    <property type="entry name" value="SAM/pointed_sf"/>
</dbReference>
<keyword evidence="7" id="KW-0106">Calcium</keyword>
<dbReference type="PROSITE" id="PS50105">
    <property type="entry name" value="SAM_DOMAIN"/>
    <property type="match status" value="1"/>
</dbReference>
<evidence type="ECO:0000256" key="6">
    <source>
        <dbReference type="ARBA" id="ARBA00022729"/>
    </source>
</evidence>
<dbReference type="GO" id="GO:0005509">
    <property type="term" value="F:calcium ion binding"/>
    <property type="evidence" value="ECO:0007669"/>
    <property type="project" value="TreeGrafter"/>
</dbReference>
<dbReference type="Ensembl" id="ENSCSET00000009472.1">
    <property type="protein sequence ID" value="ENSCSEP00000009360.1"/>
    <property type="gene ID" value="ENSCSEG00000006014.1"/>
</dbReference>
<dbReference type="InterPro" id="IPR032393">
    <property type="entry name" value="SOAR_STIM1/2"/>
</dbReference>
<comment type="subcellular location">
    <subcellularLocation>
        <location evidence="13">Endomembrane system</location>
        <topology evidence="13">Single-pass type I membrane protein</topology>
    </subcellularLocation>
</comment>
<dbReference type="GO" id="GO:0006874">
    <property type="term" value="P:intracellular calcium ion homeostasis"/>
    <property type="evidence" value="ECO:0007669"/>
    <property type="project" value="TreeGrafter"/>
</dbReference>
<accession>A0A3P8VA92</accession>
<evidence type="ECO:0000256" key="14">
    <source>
        <dbReference type="SAM" id="Coils"/>
    </source>
</evidence>
<dbReference type="Gene3D" id="1.10.287.3550">
    <property type="match status" value="1"/>
</dbReference>
<feature type="compositionally biased region" description="Basic residues" evidence="15">
    <location>
        <begin position="1017"/>
        <end position="1026"/>
    </location>
</feature>
<keyword evidence="6 16" id="KW-0732">Signal</keyword>
<evidence type="ECO:0000256" key="4">
    <source>
        <dbReference type="ARBA" id="ARBA00022692"/>
    </source>
</evidence>
<dbReference type="GO" id="GO:0005886">
    <property type="term" value="C:plasma membrane"/>
    <property type="evidence" value="ECO:0007669"/>
    <property type="project" value="TreeGrafter"/>
</dbReference>
<feature type="coiled-coil region" evidence="14">
    <location>
        <begin position="238"/>
        <end position="328"/>
    </location>
</feature>
<keyword evidence="10" id="KW-0406">Ion transport</keyword>
<evidence type="ECO:0000256" key="9">
    <source>
        <dbReference type="ARBA" id="ARBA00023054"/>
    </source>
</evidence>
<dbReference type="SUPFAM" id="SSF47769">
    <property type="entry name" value="SAM/Pointed domain"/>
    <property type="match status" value="1"/>
</dbReference>
<evidence type="ECO:0000256" key="8">
    <source>
        <dbReference type="ARBA" id="ARBA00022989"/>
    </source>
</evidence>
<evidence type="ECO:0000256" key="7">
    <source>
        <dbReference type="ARBA" id="ARBA00022837"/>
    </source>
</evidence>
<feature type="region of interest" description="Disordered" evidence="15">
    <location>
        <begin position="646"/>
        <end position="668"/>
    </location>
</feature>
<dbReference type="GO" id="GO:0051049">
    <property type="term" value="P:regulation of transport"/>
    <property type="evidence" value="ECO:0007669"/>
    <property type="project" value="UniProtKB-ARBA"/>
</dbReference>
<dbReference type="GO" id="GO:0005783">
    <property type="term" value="C:endoplasmic reticulum"/>
    <property type="evidence" value="ECO:0007669"/>
    <property type="project" value="TreeGrafter"/>
</dbReference>
<keyword evidence="8" id="KW-1133">Transmembrane helix</keyword>
<dbReference type="OMA" id="RDAPIFK"/>
<dbReference type="InterPro" id="IPR057835">
    <property type="entry name" value="EF-hand_STIM1/2"/>
</dbReference>
<feature type="domain" description="SAM" evidence="17">
    <location>
        <begin position="126"/>
        <end position="184"/>
    </location>
</feature>
<proteinExistence type="predicted"/>
<keyword evidence="11" id="KW-0472">Membrane</keyword>
<dbReference type="Pfam" id="PF07647">
    <property type="entry name" value="SAM_2"/>
    <property type="match status" value="1"/>
</dbReference>
<feature type="signal peptide" evidence="16">
    <location>
        <begin position="1"/>
        <end position="22"/>
    </location>
</feature>
<name>A0A3P8VA92_CYNSE</name>
<dbReference type="AlphaFoldDB" id="A0A3P8VA92"/>
<feature type="chain" id="PRO_5018129018" evidence="16">
    <location>
        <begin position="23"/>
        <end position="1043"/>
    </location>
</feature>
<reference evidence="18 19" key="1">
    <citation type="journal article" date="2014" name="Nat. Genet.">
        <title>Whole-genome sequence of a flatfish provides insights into ZW sex chromosome evolution and adaptation to a benthic lifestyle.</title>
        <authorList>
            <person name="Chen S."/>
            <person name="Zhang G."/>
            <person name="Shao C."/>
            <person name="Huang Q."/>
            <person name="Liu G."/>
            <person name="Zhang P."/>
            <person name="Song W."/>
            <person name="An N."/>
            <person name="Chalopin D."/>
            <person name="Volff J.N."/>
            <person name="Hong Y."/>
            <person name="Li Q."/>
            <person name="Sha Z."/>
            <person name="Zhou H."/>
            <person name="Xie M."/>
            <person name="Yu Q."/>
            <person name="Liu Y."/>
            <person name="Xiang H."/>
            <person name="Wang N."/>
            <person name="Wu K."/>
            <person name="Yang C."/>
            <person name="Zhou Q."/>
            <person name="Liao X."/>
            <person name="Yang L."/>
            <person name="Hu Q."/>
            <person name="Zhang J."/>
            <person name="Meng L."/>
            <person name="Jin L."/>
            <person name="Tian Y."/>
            <person name="Lian J."/>
            <person name="Yang J."/>
            <person name="Miao G."/>
            <person name="Liu S."/>
            <person name="Liang Z."/>
            <person name="Yan F."/>
            <person name="Li Y."/>
            <person name="Sun B."/>
            <person name="Zhang H."/>
            <person name="Zhang J."/>
            <person name="Zhu Y."/>
            <person name="Du M."/>
            <person name="Zhao Y."/>
            <person name="Schartl M."/>
            <person name="Tang Q."/>
            <person name="Wang J."/>
        </authorList>
    </citation>
    <scope>NUCLEOTIDE SEQUENCE</scope>
</reference>
<dbReference type="CDD" id="cd11722">
    <property type="entry name" value="SOAR"/>
    <property type="match status" value="1"/>
</dbReference>
<evidence type="ECO:0000256" key="3">
    <source>
        <dbReference type="ARBA" id="ARBA00022568"/>
    </source>
</evidence>
<dbReference type="GO" id="GO:0003407">
    <property type="term" value="P:neural retina development"/>
    <property type="evidence" value="ECO:0007669"/>
    <property type="project" value="Ensembl"/>
</dbReference>
<keyword evidence="3" id="KW-0109">Calcium transport</keyword>
<dbReference type="GeneID" id="103383735"/>
<keyword evidence="4" id="KW-0812">Transmembrane</keyword>
<dbReference type="OrthoDB" id="9986177at2759"/>